<dbReference type="SUPFAM" id="SSF56112">
    <property type="entry name" value="Protein kinase-like (PK-like)"/>
    <property type="match status" value="1"/>
</dbReference>
<proteinExistence type="predicted"/>
<name>A0A4P9YCB3_ROZAC</name>
<dbReference type="Gene3D" id="1.10.510.10">
    <property type="entry name" value="Transferase(Phosphotransferase) domain 1"/>
    <property type="match status" value="1"/>
</dbReference>
<sequence>MSVNSHKYGVLTSYNCTWFFERGFTDKKGDCLRVSRPFYHNAIRPGVSGDIGIKFNIISAFLGIVLLSHHNWFHASPFSTPTETPKHSPKSKQKDYDVKILNTGEFTLNECIANGRIGSVVRGNLWGHKNVIFKLKDLTKESWKDDELKNEVSVYKKLESLQGKVIPDFIAYVKIWDMFMGIVISDCGQQTQEGEFVSLKQDCLRQFHDQGLIHGDVRARNFVKNSENKVFIIDFGFTQPCNDENIKSEELESCKY</sequence>
<dbReference type="PANTHER" id="PTHR37171">
    <property type="entry name" value="SERINE/THREONINE-PROTEIN KINASE YRZF-RELATED"/>
    <property type="match status" value="1"/>
</dbReference>
<feature type="domain" description="Protein kinase" evidence="1">
    <location>
        <begin position="106"/>
        <end position="256"/>
    </location>
</feature>
<dbReference type="Proteomes" id="UP000281549">
    <property type="component" value="Unassembled WGS sequence"/>
</dbReference>
<accession>A0A4P9YCB3</accession>
<dbReference type="AlphaFoldDB" id="A0A4P9YCB3"/>
<gene>
    <name evidence="2" type="ORF">ROZALSC1DRAFT_17820</name>
</gene>
<dbReference type="PANTHER" id="PTHR37171:SF1">
    <property type="entry name" value="SERINE_THREONINE-PROTEIN KINASE YRZF-RELATED"/>
    <property type="match status" value="1"/>
</dbReference>
<evidence type="ECO:0000259" key="1">
    <source>
        <dbReference type="PROSITE" id="PS50011"/>
    </source>
</evidence>
<dbReference type="GO" id="GO:0005524">
    <property type="term" value="F:ATP binding"/>
    <property type="evidence" value="ECO:0007669"/>
    <property type="project" value="InterPro"/>
</dbReference>
<dbReference type="InterPro" id="IPR000719">
    <property type="entry name" value="Prot_kinase_dom"/>
</dbReference>
<evidence type="ECO:0000313" key="3">
    <source>
        <dbReference type="Proteomes" id="UP000281549"/>
    </source>
</evidence>
<dbReference type="PROSITE" id="PS50011">
    <property type="entry name" value="PROTEIN_KINASE_DOM"/>
    <property type="match status" value="1"/>
</dbReference>
<evidence type="ECO:0000313" key="2">
    <source>
        <dbReference type="EMBL" id="RKP16231.1"/>
    </source>
</evidence>
<dbReference type="Gene3D" id="3.30.200.20">
    <property type="entry name" value="Phosphorylase Kinase, domain 1"/>
    <property type="match status" value="1"/>
</dbReference>
<dbReference type="InterPro" id="IPR052396">
    <property type="entry name" value="Meiotic_Drive_Suppr_Kinase"/>
</dbReference>
<reference evidence="3" key="1">
    <citation type="journal article" date="2018" name="Nat. Microbiol.">
        <title>Leveraging single-cell genomics to expand the fungal tree of life.</title>
        <authorList>
            <person name="Ahrendt S.R."/>
            <person name="Quandt C.A."/>
            <person name="Ciobanu D."/>
            <person name="Clum A."/>
            <person name="Salamov A."/>
            <person name="Andreopoulos B."/>
            <person name="Cheng J.F."/>
            <person name="Woyke T."/>
            <person name="Pelin A."/>
            <person name="Henrissat B."/>
            <person name="Reynolds N.K."/>
            <person name="Benny G.L."/>
            <person name="Smith M.E."/>
            <person name="James T.Y."/>
            <person name="Grigoriev I.V."/>
        </authorList>
    </citation>
    <scope>NUCLEOTIDE SEQUENCE [LARGE SCALE GENOMIC DNA]</scope>
    <source>
        <strain evidence="3">CSF55</strain>
    </source>
</reference>
<protein>
    <recommendedName>
        <fullName evidence="1">Protein kinase domain-containing protein</fullName>
    </recommendedName>
</protein>
<dbReference type="InterPro" id="IPR011009">
    <property type="entry name" value="Kinase-like_dom_sf"/>
</dbReference>
<organism evidence="2 3">
    <name type="scientific">Rozella allomycis (strain CSF55)</name>
    <dbReference type="NCBI Taxonomy" id="988480"/>
    <lineage>
        <taxon>Eukaryota</taxon>
        <taxon>Fungi</taxon>
        <taxon>Fungi incertae sedis</taxon>
        <taxon>Cryptomycota</taxon>
        <taxon>Cryptomycota incertae sedis</taxon>
        <taxon>Rozella</taxon>
    </lineage>
</organism>
<dbReference type="EMBL" id="ML006796">
    <property type="protein sequence ID" value="RKP16231.1"/>
    <property type="molecule type" value="Genomic_DNA"/>
</dbReference>
<dbReference type="GO" id="GO:0004672">
    <property type="term" value="F:protein kinase activity"/>
    <property type="evidence" value="ECO:0007669"/>
    <property type="project" value="InterPro"/>
</dbReference>